<name>A0A239JWN9_9BACT</name>
<keyword evidence="4" id="KW-1185">Reference proteome</keyword>
<dbReference type="Proteomes" id="UP000198432">
    <property type="component" value="Unassembled WGS sequence"/>
</dbReference>
<evidence type="ECO:0000313" key="3">
    <source>
        <dbReference type="EMBL" id="SNT10357.1"/>
    </source>
</evidence>
<dbReference type="RefSeq" id="WP_089321099.1">
    <property type="nucleotide sequence ID" value="NZ_FZOQ01000024.1"/>
</dbReference>
<dbReference type="EMBL" id="FZOQ01000024">
    <property type="protein sequence ID" value="SNT10357.1"/>
    <property type="molecule type" value="Genomic_DNA"/>
</dbReference>
<sequence length="189" mass="21207">MKLSFVLLFCFACLLSVEVAAQSRYFTKTGHIWFFSEAPLEDIMARNRQVVSFIDFKTGELAFSVPMTAFQFKKSLMQTHFNENFVESGKYPKSTFSGTFSKPGAIDPTKEGTYKVQVEGQLTIHGVEKALSTDGILEVRNGKVRGKATFIVAPHDYDITIPLLVREHIAKEVAVHVDMLYEPFTGNTP</sequence>
<dbReference type="InterPro" id="IPR007372">
    <property type="entry name" value="Lipid/polyisoprenoid-bd_YceI"/>
</dbReference>
<evidence type="ECO:0000313" key="4">
    <source>
        <dbReference type="Proteomes" id="UP000198432"/>
    </source>
</evidence>
<feature type="chain" id="PRO_5012512017" evidence="1">
    <location>
        <begin position="22"/>
        <end position="189"/>
    </location>
</feature>
<accession>A0A239JWN9</accession>
<dbReference type="Pfam" id="PF04264">
    <property type="entry name" value="YceI"/>
    <property type="match status" value="1"/>
</dbReference>
<keyword evidence="1" id="KW-0732">Signal</keyword>
<dbReference type="InterPro" id="IPR036761">
    <property type="entry name" value="TTHA0802/YceI-like_sf"/>
</dbReference>
<evidence type="ECO:0000259" key="2">
    <source>
        <dbReference type="Pfam" id="PF04264"/>
    </source>
</evidence>
<proteinExistence type="predicted"/>
<dbReference type="OrthoDB" id="116832at2"/>
<organism evidence="3 4">
    <name type="scientific">Pontibacter ummariensis</name>
    <dbReference type="NCBI Taxonomy" id="1610492"/>
    <lineage>
        <taxon>Bacteria</taxon>
        <taxon>Pseudomonadati</taxon>
        <taxon>Bacteroidota</taxon>
        <taxon>Cytophagia</taxon>
        <taxon>Cytophagales</taxon>
        <taxon>Hymenobacteraceae</taxon>
        <taxon>Pontibacter</taxon>
    </lineage>
</organism>
<reference evidence="4" key="1">
    <citation type="submission" date="2017-06" db="EMBL/GenBank/DDBJ databases">
        <authorList>
            <person name="Varghese N."/>
            <person name="Submissions S."/>
        </authorList>
    </citation>
    <scope>NUCLEOTIDE SEQUENCE [LARGE SCALE GENOMIC DNA]</scope>
    <source>
        <strain evidence="4">NKM1</strain>
    </source>
</reference>
<evidence type="ECO:0000256" key="1">
    <source>
        <dbReference type="SAM" id="SignalP"/>
    </source>
</evidence>
<feature type="signal peptide" evidence="1">
    <location>
        <begin position="1"/>
        <end position="21"/>
    </location>
</feature>
<protein>
    <submittedName>
        <fullName evidence="3">YceI-like domain-containing protein</fullName>
    </submittedName>
</protein>
<dbReference type="SUPFAM" id="SSF101874">
    <property type="entry name" value="YceI-like"/>
    <property type="match status" value="1"/>
</dbReference>
<dbReference type="Gene3D" id="2.40.128.110">
    <property type="entry name" value="Lipid/polyisoprenoid-binding, YceI-like"/>
    <property type="match status" value="1"/>
</dbReference>
<dbReference type="AlphaFoldDB" id="A0A239JWN9"/>
<feature type="domain" description="Lipid/polyisoprenoid-binding YceI-like" evidence="2">
    <location>
        <begin position="55"/>
        <end position="178"/>
    </location>
</feature>
<gene>
    <name evidence="3" type="ORF">SAMN06296052_12436</name>
</gene>